<feature type="binding site" evidence="2">
    <location>
        <position position="392"/>
    </location>
    <ligand>
        <name>Zn(2+)</name>
        <dbReference type="ChEBI" id="CHEBI:29105"/>
        <note>catalytic</note>
    </ligand>
</feature>
<dbReference type="RefSeq" id="WP_167831914.1">
    <property type="nucleotide sequence ID" value="NZ_JAAVUM010000004.1"/>
</dbReference>
<dbReference type="PANTHER" id="PTHR45726">
    <property type="entry name" value="LEUKOTRIENE A-4 HYDROLASE"/>
    <property type="match status" value="1"/>
</dbReference>
<feature type="active site" description="Proton acceptor" evidence="1">
    <location>
        <position position="370"/>
    </location>
</feature>
<dbReference type="Gene3D" id="1.10.390.10">
    <property type="entry name" value="Neutral Protease Domain 2"/>
    <property type="match status" value="1"/>
</dbReference>
<dbReference type="AlphaFoldDB" id="A0A846TEZ5"/>
<dbReference type="GO" id="GO:0008270">
    <property type="term" value="F:zinc ion binding"/>
    <property type="evidence" value="ECO:0007669"/>
    <property type="project" value="InterPro"/>
</dbReference>
<feature type="active site" description="Proton donor" evidence="1">
    <location>
        <position position="446"/>
    </location>
</feature>
<keyword evidence="3" id="KW-0732">Signal</keyword>
<dbReference type="InterPro" id="IPR027268">
    <property type="entry name" value="Peptidase_M4/M1_CTD_sf"/>
</dbReference>
<evidence type="ECO:0000256" key="1">
    <source>
        <dbReference type="PIRSR" id="PIRSR634015-1"/>
    </source>
</evidence>
<feature type="domain" description="Peptidase M1 membrane alanine aminopeptidase" evidence="4">
    <location>
        <begin position="309"/>
        <end position="406"/>
    </location>
</feature>
<keyword evidence="2" id="KW-0862">Zinc</keyword>
<dbReference type="PANTHER" id="PTHR45726:SF3">
    <property type="entry name" value="LEUKOTRIENE A-4 HYDROLASE"/>
    <property type="match status" value="1"/>
</dbReference>
<accession>A0A846TEZ5</accession>
<dbReference type="CDD" id="cd09604">
    <property type="entry name" value="M1_APN_like"/>
    <property type="match status" value="1"/>
</dbReference>
<feature type="binding site" evidence="2">
    <location>
        <position position="373"/>
    </location>
    <ligand>
        <name>Zn(2+)</name>
        <dbReference type="ChEBI" id="CHEBI:29105"/>
        <note>catalytic</note>
    </ligand>
</feature>
<comment type="cofactor">
    <cofactor evidence="2">
        <name>Zn(2+)</name>
        <dbReference type="ChEBI" id="CHEBI:29105"/>
    </cofactor>
    <text evidence="2">Binds 1 zinc ion per subunit.</text>
</comment>
<name>A0A846TEZ5_9BACI</name>
<feature type="chain" id="PRO_5039013987" evidence="3">
    <location>
        <begin position="21"/>
        <end position="507"/>
    </location>
</feature>
<evidence type="ECO:0000313" key="6">
    <source>
        <dbReference type="Proteomes" id="UP000587942"/>
    </source>
</evidence>
<dbReference type="PROSITE" id="PS51257">
    <property type="entry name" value="PROKAR_LIPOPROTEIN"/>
    <property type="match status" value="1"/>
</dbReference>
<gene>
    <name evidence="5" type="ORF">GWK17_08255</name>
</gene>
<dbReference type="Proteomes" id="UP000587942">
    <property type="component" value="Unassembled WGS sequence"/>
</dbReference>
<feature type="signal peptide" evidence="3">
    <location>
        <begin position="1"/>
        <end position="20"/>
    </location>
</feature>
<dbReference type="Pfam" id="PF01433">
    <property type="entry name" value="Peptidase_M1"/>
    <property type="match status" value="1"/>
</dbReference>
<comment type="caution">
    <text evidence="5">The sequence shown here is derived from an EMBL/GenBank/DDBJ whole genome shotgun (WGS) entry which is preliminary data.</text>
</comment>
<organism evidence="5 6">
    <name type="scientific">Mesobacillus selenatarsenatis</name>
    <dbReference type="NCBI Taxonomy" id="388741"/>
    <lineage>
        <taxon>Bacteria</taxon>
        <taxon>Bacillati</taxon>
        <taxon>Bacillota</taxon>
        <taxon>Bacilli</taxon>
        <taxon>Bacillales</taxon>
        <taxon>Bacillaceae</taxon>
        <taxon>Mesobacillus</taxon>
    </lineage>
</organism>
<feature type="binding site" evidence="2">
    <location>
        <position position="369"/>
    </location>
    <ligand>
        <name>Zn(2+)</name>
        <dbReference type="ChEBI" id="CHEBI:29105"/>
        <note>catalytic</note>
    </ligand>
</feature>
<dbReference type="GO" id="GO:0008237">
    <property type="term" value="F:metallopeptidase activity"/>
    <property type="evidence" value="ECO:0007669"/>
    <property type="project" value="InterPro"/>
</dbReference>
<dbReference type="InterPro" id="IPR014782">
    <property type="entry name" value="Peptidase_M1_dom"/>
</dbReference>
<sequence>MKKVMMFLLAITLISACSHTPNTLQEKKELKAHLGKGHVSKETSVEKKIVGIPEYPKAAQRKIVKGGPDDSISNFRPDPIQNENKATYKLDLTMDSEEKFTVTAEVKVENISKDEWNEIVFYFIPNAFTEENKPESLKNAAEVSISSIELDGEKADYLLDHDTLYLPLEESFKPGEERSVTVRYTLTVPEFGFRLSNNFNNIYLAEWYPMLATYHSGWRKEDYIVSGESYFTDYSDFKVKYSLPEEYMVLSTADNDPANPSASGELESQNVKEFYMALTKNMEVVQQTAGDVEVRVAGVASTESLKQILDKSVNVLNYFSAKLSPYPQKQIDIITDEGGMEYPGIVTIGPFNEGHKDEGRGSQYFALIHEIAHQWFYGTVNNDPYYDVFIDEGLTNFATYLFLIGHDKKTPEETFAFAEQHAARTTALAHLPLHEYLNGGFMGANYEIPPLKLWELTGGEKEAFDYLSKYVELYSYQEVDTAEWIRFTKSYFKLNDDQFFQEWISYE</sequence>
<dbReference type="SUPFAM" id="SSF55486">
    <property type="entry name" value="Metalloproteases ('zincins'), catalytic domain"/>
    <property type="match status" value="1"/>
</dbReference>
<dbReference type="InterPro" id="IPR034015">
    <property type="entry name" value="M1_LTA4H"/>
</dbReference>
<evidence type="ECO:0000256" key="3">
    <source>
        <dbReference type="SAM" id="SignalP"/>
    </source>
</evidence>
<protein>
    <submittedName>
        <fullName evidence="5">M1 family metallopeptidase</fullName>
    </submittedName>
</protein>
<reference evidence="5 6" key="1">
    <citation type="submission" date="2020-03" db="EMBL/GenBank/DDBJ databases">
        <authorList>
            <person name="Sun Q."/>
        </authorList>
    </citation>
    <scope>NUCLEOTIDE SEQUENCE [LARGE SCALE GENOMIC DNA]</scope>
    <source>
        <strain evidence="5 6">KACC 21451</strain>
    </source>
</reference>
<dbReference type="EMBL" id="JAAVUM010000004">
    <property type="protein sequence ID" value="NKE05470.1"/>
    <property type="molecule type" value="Genomic_DNA"/>
</dbReference>
<evidence type="ECO:0000259" key="4">
    <source>
        <dbReference type="Pfam" id="PF01433"/>
    </source>
</evidence>
<evidence type="ECO:0000313" key="5">
    <source>
        <dbReference type="EMBL" id="NKE05470.1"/>
    </source>
</evidence>
<evidence type="ECO:0000256" key="2">
    <source>
        <dbReference type="PIRSR" id="PIRSR634015-3"/>
    </source>
</evidence>
<proteinExistence type="predicted"/>
<keyword evidence="2" id="KW-0479">Metal-binding</keyword>